<dbReference type="InterPro" id="IPR016732">
    <property type="entry name" value="UCP018688"/>
</dbReference>
<dbReference type="SUPFAM" id="SSF55729">
    <property type="entry name" value="Acyl-CoA N-acyltransferases (Nat)"/>
    <property type="match status" value="2"/>
</dbReference>
<reference evidence="2" key="2">
    <citation type="journal article" date="2021" name="PeerJ">
        <title>Extensive microbial diversity within the chicken gut microbiome revealed by metagenomics and culture.</title>
        <authorList>
            <person name="Gilroy R."/>
            <person name="Ravi A."/>
            <person name="Getino M."/>
            <person name="Pursley I."/>
            <person name="Horton D.L."/>
            <person name="Alikhan N.F."/>
            <person name="Baker D."/>
            <person name="Gharbi K."/>
            <person name="Hall N."/>
            <person name="Watson M."/>
            <person name="Adriaenssens E.M."/>
            <person name="Foster-Nyarko E."/>
            <person name="Jarju S."/>
            <person name="Secka A."/>
            <person name="Antonio M."/>
            <person name="Oren A."/>
            <person name="Chaudhuri R.R."/>
            <person name="La Ragione R."/>
            <person name="Hildebrand F."/>
            <person name="Pallen M.J."/>
        </authorList>
    </citation>
    <scope>NUCLEOTIDE SEQUENCE</scope>
    <source>
        <strain evidence="2">ChiW3-316</strain>
    </source>
</reference>
<gene>
    <name evidence="2" type="ORF">IAD20_00950</name>
</gene>
<sequence length="300" mass="35924">MLTFEPIQLNRRGEYLEYYRQCLEKASDYSFVNIWSWAGKYQYEWAWADDLVWLRYRYGPLYLYGAPIGAWQRDDWQKLLAENLEPHFIMTRVPETLSRIIETQMPDIVGKNQREHWEYLYNINDLIELKGSDYAAKRKLANTFERRYAYEFRPLWIQDFPAVRTFMKGWIEQQGQRRDINTEDFILENQAINRLFESWKDLPEIVSGSIWINNGLAAFTIGEIVDPQTVIIHFEKASLDFIGIYQAINRRMLMSLPENITCVNREQDLGLPGLRKAKTEYRPVDFIRKQKLMYQINTQE</sequence>
<comment type="caution">
    <text evidence="2">The sequence shown here is derived from an EMBL/GenBank/DDBJ whole genome shotgun (WGS) entry which is preliminary data.</text>
</comment>
<name>A0A9D1M2H3_9PROT</name>
<dbReference type="Pfam" id="PF09924">
    <property type="entry name" value="LPG_synthase_C"/>
    <property type="match status" value="1"/>
</dbReference>
<dbReference type="Proteomes" id="UP000824107">
    <property type="component" value="Unassembled WGS sequence"/>
</dbReference>
<dbReference type="PANTHER" id="PTHR41373:SF1">
    <property type="entry name" value="PHOSPHATIDYLGLYCEROL LYSYLTRANSFERASE C-TERMINAL DOMAIN-CONTAINING PROTEIN"/>
    <property type="match status" value="1"/>
</dbReference>
<evidence type="ECO:0000313" key="3">
    <source>
        <dbReference type="Proteomes" id="UP000824107"/>
    </source>
</evidence>
<evidence type="ECO:0000259" key="1">
    <source>
        <dbReference type="Pfam" id="PF09924"/>
    </source>
</evidence>
<protein>
    <submittedName>
        <fullName evidence="2">DUF2156 domain-containing protein</fullName>
    </submittedName>
</protein>
<dbReference type="Gene3D" id="3.40.630.30">
    <property type="match status" value="1"/>
</dbReference>
<dbReference type="PANTHER" id="PTHR41373">
    <property type="entry name" value="DUF2156 DOMAIN-CONTAINING PROTEIN"/>
    <property type="match status" value="1"/>
</dbReference>
<dbReference type="AlphaFoldDB" id="A0A9D1M2H3"/>
<organism evidence="2 3">
    <name type="scientific">Candidatus Scatocola faecipullorum</name>
    <dbReference type="NCBI Taxonomy" id="2840917"/>
    <lineage>
        <taxon>Bacteria</taxon>
        <taxon>Pseudomonadati</taxon>
        <taxon>Pseudomonadota</taxon>
        <taxon>Alphaproteobacteria</taxon>
        <taxon>Rhodospirillales</taxon>
        <taxon>Rhodospirillaceae</taxon>
        <taxon>Rhodospirillaceae incertae sedis</taxon>
        <taxon>Candidatus Scatocola</taxon>
    </lineage>
</organism>
<evidence type="ECO:0000313" key="2">
    <source>
        <dbReference type="EMBL" id="HIU52630.1"/>
    </source>
</evidence>
<accession>A0A9D1M2H3</accession>
<dbReference type="EMBL" id="DVNC01000010">
    <property type="protein sequence ID" value="HIU52630.1"/>
    <property type="molecule type" value="Genomic_DNA"/>
</dbReference>
<dbReference type="PIRSF" id="PIRSF018688">
    <property type="entry name" value="UCP018688"/>
    <property type="match status" value="1"/>
</dbReference>
<dbReference type="InterPro" id="IPR024320">
    <property type="entry name" value="LPG_synthase_C"/>
</dbReference>
<feature type="domain" description="Phosphatidylglycerol lysyltransferase C-terminal" evidence="1">
    <location>
        <begin position="23"/>
        <end position="289"/>
    </location>
</feature>
<dbReference type="InterPro" id="IPR016181">
    <property type="entry name" value="Acyl_CoA_acyltransferase"/>
</dbReference>
<reference evidence="2" key="1">
    <citation type="submission" date="2020-10" db="EMBL/GenBank/DDBJ databases">
        <authorList>
            <person name="Gilroy R."/>
        </authorList>
    </citation>
    <scope>NUCLEOTIDE SEQUENCE</scope>
    <source>
        <strain evidence="2">ChiW3-316</strain>
    </source>
</reference>
<proteinExistence type="predicted"/>